<reference evidence="1" key="2">
    <citation type="journal article" date="2015" name="Data Brief">
        <title>Shoot transcriptome of the giant reed, Arundo donax.</title>
        <authorList>
            <person name="Barrero R.A."/>
            <person name="Guerrero F.D."/>
            <person name="Moolhuijzen P."/>
            <person name="Goolsby J.A."/>
            <person name="Tidwell J."/>
            <person name="Bellgard S.E."/>
            <person name="Bellgard M.I."/>
        </authorList>
    </citation>
    <scope>NUCLEOTIDE SEQUENCE</scope>
    <source>
        <tissue evidence="1">Shoot tissue taken approximately 20 cm above the soil surface</tissue>
    </source>
</reference>
<proteinExistence type="predicted"/>
<reference evidence="1" key="1">
    <citation type="submission" date="2014-09" db="EMBL/GenBank/DDBJ databases">
        <authorList>
            <person name="Magalhaes I.L.F."/>
            <person name="Oliveira U."/>
            <person name="Santos F.R."/>
            <person name="Vidigal T.H.D.A."/>
            <person name="Brescovit A.D."/>
            <person name="Santos A.J."/>
        </authorList>
    </citation>
    <scope>NUCLEOTIDE SEQUENCE</scope>
    <source>
        <tissue evidence="1">Shoot tissue taken approximately 20 cm above the soil surface</tissue>
    </source>
</reference>
<evidence type="ECO:0000313" key="1">
    <source>
        <dbReference type="EMBL" id="JAD17736.1"/>
    </source>
</evidence>
<protein>
    <submittedName>
        <fullName evidence="1">Uncharacterized protein</fullName>
    </submittedName>
</protein>
<organism evidence="1">
    <name type="scientific">Arundo donax</name>
    <name type="common">Giant reed</name>
    <name type="synonym">Donax arundinaceus</name>
    <dbReference type="NCBI Taxonomy" id="35708"/>
    <lineage>
        <taxon>Eukaryota</taxon>
        <taxon>Viridiplantae</taxon>
        <taxon>Streptophyta</taxon>
        <taxon>Embryophyta</taxon>
        <taxon>Tracheophyta</taxon>
        <taxon>Spermatophyta</taxon>
        <taxon>Magnoliopsida</taxon>
        <taxon>Liliopsida</taxon>
        <taxon>Poales</taxon>
        <taxon>Poaceae</taxon>
        <taxon>PACMAD clade</taxon>
        <taxon>Arundinoideae</taxon>
        <taxon>Arundineae</taxon>
        <taxon>Arundo</taxon>
    </lineage>
</organism>
<dbReference type="AlphaFoldDB" id="A0A0A8XV35"/>
<sequence length="45" mass="4951">MLTHGLNIAGTYLQIFGSAKTIRNSLSNQLKEVLAHYSFAAMHVC</sequence>
<accession>A0A0A8XV35</accession>
<name>A0A0A8XV35_ARUDO</name>
<dbReference type="EMBL" id="GBRH01280159">
    <property type="protein sequence ID" value="JAD17736.1"/>
    <property type="molecule type" value="Transcribed_RNA"/>
</dbReference>